<evidence type="ECO:0000259" key="11">
    <source>
        <dbReference type="PROSITE" id="PS50880"/>
    </source>
</evidence>
<evidence type="ECO:0000256" key="3">
    <source>
        <dbReference type="ARBA" id="ARBA00012891"/>
    </source>
</evidence>
<evidence type="ECO:0000259" key="12">
    <source>
        <dbReference type="PROSITE" id="PS52039"/>
    </source>
</evidence>
<accession>A0A2I6SWB5</accession>
<dbReference type="GO" id="GO:0006310">
    <property type="term" value="P:DNA recombination"/>
    <property type="evidence" value="ECO:0007669"/>
    <property type="project" value="TreeGrafter"/>
</dbReference>
<dbReference type="Gene3D" id="1.10.290.10">
    <property type="entry name" value="Topoisomerase I, domain 4"/>
    <property type="match status" value="1"/>
</dbReference>
<dbReference type="InterPro" id="IPR013497">
    <property type="entry name" value="Topo_IA_cen"/>
</dbReference>
<dbReference type="PROSITE" id="PS52039">
    <property type="entry name" value="TOPO_IA_2"/>
    <property type="match status" value="1"/>
</dbReference>
<comment type="similarity">
    <text evidence="2">Belongs to the type IA topoisomerase family.</text>
</comment>
<dbReference type="CDD" id="cd03362">
    <property type="entry name" value="TOPRIM_TopoIA_TopoIII"/>
    <property type="match status" value="1"/>
</dbReference>
<evidence type="ECO:0000256" key="2">
    <source>
        <dbReference type="ARBA" id="ARBA00009446"/>
    </source>
</evidence>
<evidence type="ECO:0000256" key="5">
    <source>
        <dbReference type="ARBA" id="ARBA00023125"/>
    </source>
</evidence>
<evidence type="ECO:0000256" key="7">
    <source>
        <dbReference type="ARBA" id="ARBA00030003"/>
    </source>
</evidence>
<dbReference type="InterPro" id="IPR023406">
    <property type="entry name" value="Topo_IA_AS"/>
</dbReference>
<dbReference type="PANTHER" id="PTHR11390">
    <property type="entry name" value="PROKARYOTIC DNA TOPOISOMERASE"/>
    <property type="match status" value="1"/>
</dbReference>
<evidence type="ECO:0000256" key="8">
    <source>
        <dbReference type="ARBA" id="ARBA00031985"/>
    </source>
</evidence>
<dbReference type="Pfam" id="PF01751">
    <property type="entry name" value="Toprim"/>
    <property type="match status" value="1"/>
</dbReference>
<feature type="domain" description="Topo IA-type catalytic" evidence="12">
    <location>
        <begin position="161"/>
        <end position="580"/>
    </location>
</feature>
<proteinExistence type="inferred from homology"/>
<dbReference type="InterPro" id="IPR000380">
    <property type="entry name" value="Topo_IA"/>
</dbReference>
<dbReference type="Gene3D" id="2.70.20.10">
    <property type="entry name" value="Topoisomerase I, domain 3"/>
    <property type="match status" value="1"/>
</dbReference>
<dbReference type="EMBL" id="MG205643">
    <property type="protein sequence ID" value="AUO31816.1"/>
    <property type="molecule type" value="Genomic_DNA"/>
</dbReference>
<keyword evidence="5" id="KW-0238">DNA-binding</keyword>
<dbReference type="GO" id="GO:0043597">
    <property type="term" value="C:cytoplasmic replication fork"/>
    <property type="evidence" value="ECO:0007669"/>
    <property type="project" value="TreeGrafter"/>
</dbReference>
<evidence type="ECO:0000313" key="13">
    <source>
        <dbReference type="EMBL" id="AUO31816.1"/>
    </source>
</evidence>
<keyword evidence="13" id="KW-0614">Plasmid</keyword>
<dbReference type="SMART" id="SM00436">
    <property type="entry name" value="TOP1Bc"/>
    <property type="match status" value="1"/>
</dbReference>
<dbReference type="Gene3D" id="1.10.460.10">
    <property type="entry name" value="Topoisomerase I, domain 2"/>
    <property type="match status" value="1"/>
</dbReference>
<organism evidence="13">
    <name type="scientific">Paraclostridium sordellii</name>
    <name type="common">Clostridium sordellii</name>
    <dbReference type="NCBI Taxonomy" id="1505"/>
    <lineage>
        <taxon>Bacteria</taxon>
        <taxon>Bacillati</taxon>
        <taxon>Bacillota</taxon>
        <taxon>Clostridia</taxon>
        <taxon>Peptostreptococcales</taxon>
        <taxon>Peptostreptococcaceae</taxon>
        <taxon>Paraclostridium</taxon>
    </lineage>
</organism>
<evidence type="ECO:0000256" key="4">
    <source>
        <dbReference type="ARBA" id="ARBA00023029"/>
    </source>
</evidence>
<dbReference type="InterPro" id="IPR003601">
    <property type="entry name" value="Topo_IA_2"/>
</dbReference>
<sequence>MKKVIIAEKPNIGTTIVRAIGGNFEKKSGYFENENYIVTFGYGHLFELYSMGDYLNAKIRWHLEQLPFVPSEYQFKLKETNGEVDKGIEKQFNTIKKLVNRKDVDTIINCCDADREGEVIGHLIISKALESNKPIKRLWLPEQTEESIREGLNNLKDDSEYRNLLDEGLVRTYVDWLYGINLTQLVSCKKGTLLPVGRVIIPIVEVIEKRDRQIENFVPTTYYQAELTIIKDDTSIKLTIDEKFENESDCKALVEKLKGKRIVVKEIEKKDVIKQPKKLFSLDKLQNKLSKNFKLSASESLKIIQGLYEKGYVTYPRTNTEYLADEEKEKVKKIIDVFNKDNILEFKDKKTVFDSSKVESHSAITPTTKVASDLQGMELNAYNTIVNRFLSNFLVENTVLSETNIIFDFEGHLLKIKGTAIKQKGFLALENDMKEKSIPNFEKGESIEPNVEPVEKQTQPPKHVTLPELNNYLKNPFKKDDMTEDDEYNLMLQGVEIGTVATRGDIIEKSCKNGYIVEKKGTFYIGEKGKELIKALNDLKIDMYKDKTVELSKILKKVYTKELTKDEAMKMYSQDLVNTVNNAKSISVDKIEVPKIEREIIGKCPKCCKNVYESEKSFYCEGYKDNPKCNFTLWKNDKFFEIKGKKLTKTIAKALLKDNKSKVSGLKKKDGSGTYTAIISMEVGEKYTNFKMTFDTKKKN</sequence>
<dbReference type="PANTHER" id="PTHR11390:SF21">
    <property type="entry name" value="DNA TOPOISOMERASE 3-ALPHA"/>
    <property type="match status" value="1"/>
</dbReference>
<dbReference type="GO" id="GO:0006281">
    <property type="term" value="P:DNA repair"/>
    <property type="evidence" value="ECO:0007669"/>
    <property type="project" value="TreeGrafter"/>
</dbReference>
<dbReference type="InterPro" id="IPR013824">
    <property type="entry name" value="Topo_IA_cen_sub1"/>
</dbReference>
<keyword evidence="6 13" id="KW-0413">Isomerase</keyword>
<dbReference type="GO" id="GO:0003917">
    <property type="term" value="F:DNA topoisomerase type I (single strand cut, ATP-independent) activity"/>
    <property type="evidence" value="ECO:0007669"/>
    <property type="project" value="UniProtKB-EC"/>
</dbReference>
<dbReference type="InterPro" id="IPR023405">
    <property type="entry name" value="Topo_IA_core_domain"/>
</dbReference>
<evidence type="ECO:0000256" key="1">
    <source>
        <dbReference type="ARBA" id="ARBA00000213"/>
    </source>
</evidence>
<dbReference type="SUPFAM" id="SSF56712">
    <property type="entry name" value="Prokaryotic type I DNA topoisomerase"/>
    <property type="match status" value="1"/>
</dbReference>
<comment type="catalytic activity">
    <reaction evidence="1">
        <text>ATP-independent breakage of single-stranded DNA, followed by passage and rejoining.</text>
        <dbReference type="EC" id="5.6.2.1"/>
    </reaction>
</comment>
<reference evidence="13" key="1">
    <citation type="submission" date="2017-10" db="EMBL/GenBank/DDBJ databases">
        <title>Conjugative transfer of the toxin plasmid of Clostridium sordellii.</title>
        <authorList>
            <person name="Vidor C.J."/>
            <person name="Awad M."/>
            <person name="Lyras D."/>
        </authorList>
    </citation>
    <scope>NUCLEOTIDE SEQUENCE</scope>
    <source>
        <strain evidence="13">S0804018</strain>
        <plasmid evidence="13">pCS1-5</plasmid>
    </source>
</reference>
<evidence type="ECO:0000256" key="6">
    <source>
        <dbReference type="ARBA" id="ARBA00023235"/>
    </source>
</evidence>
<dbReference type="SMART" id="SM00437">
    <property type="entry name" value="TOP1Ac"/>
    <property type="match status" value="1"/>
</dbReference>
<evidence type="ECO:0000256" key="10">
    <source>
        <dbReference type="ARBA" id="ARBA00032877"/>
    </source>
</evidence>
<keyword evidence="4" id="KW-0799">Topoisomerase</keyword>
<dbReference type="EC" id="5.6.2.1" evidence="3"/>
<protein>
    <recommendedName>
        <fullName evidence="3">DNA topoisomerase</fullName>
        <ecNumber evidence="3">5.6.2.1</ecNumber>
    </recommendedName>
    <alternativeName>
        <fullName evidence="10">Omega-protein</fullName>
    </alternativeName>
    <alternativeName>
        <fullName evidence="9">Relaxing enzyme</fullName>
    </alternativeName>
    <alternativeName>
        <fullName evidence="7">Swivelase</fullName>
    </alternativeName>
    <alternativeName>
        <fullName evidence="8">Untwisting enzyme</fullName>
    </alternativeName>
</protein>
<dbReference type="Gene3D" id="3.40.50.140">
    <property type="match status" value="1"/>
</dbReference>
<dbReference type="InterPro" id="IPR034144">
    <property type="entry name" value="TOPRIM_TopoIII"/>
</dbReference>
<dbReference type="PROSITE" id="PS00396">
    <property type="entry name" value="TOPO_IA_1"/>
    <property type="match status" value="1"/>
</dbReference>
<dbReference type="AlphaFoldDB" id="A0A2I6SWB5"/>
<dbReference type="InterPro" id="IPR013826">
    <property type="entry name" value="Topo_IA_cen_sub3"/>
</dbReference>
<dbReference type="Pfam" id="PF01131">
    <property type="entry name" value="Topoisom_bac"/>
    <property type="match status" value="1"/>
</dbReference>
<name>A0A2I6SWB5_PARSO</name>
<dbReference type="GO" id="GO:0003677">
    <property type="term" value="F:DNA binding"/>
    <property type="evidence" value="ECO:0007669"/>
    <property type="project" value="UniProtKB-KW"/>
</dbReference>
<dbReference type="PRINTS" id="PR00417">
    <property type="entry name" value="PRTPISMRASEI"/>
</dbReference>
<dbReference type="InterPro" id="IPR006171">
    <property type="entry name" value="TOPRIM_dom"/>
</dbReference>
<feature type="domain" description="Toprim" evidence="11">
    <location>
        <begin position="2"/>
        <end position="144"/>
    </location>
</feature>
<dbReference type="SMART" id="SM00493">
    <property type="entry name" value="TOPRIM"/>
    <property type="match status" value="1"/>
</dbReference>
<geneLocation type="plasmid" evidence="13">
    <name>pCS1-5</name>
</geneLocation>
<dbReference type="InterPro" id="IPR003602">
    <property type="entry name" value="Topo_IA_DNA-bd_dom"/>
</dbReference>
<evidence type="ECO:0000256" key="9">
    <source>
        <dbReference type="ARBA" id="ARBA00032235"/>
    </source>
</evidence>
<dbReference type="InterPro" id="IPR013825">
    <property type="entry name" value="Topo_IA_cen_sub2"/>
</dbReference>
<dbReference type="PROSITE" id="PS50880">
    <property type="entry name" value="TOPRIM"/>
    <property type="match status" value="1"/>
</dbReference>
<dbReference type="GO" id="GO:0006265">
    <property type="term" value="P:DNA topological change"/>
    <property type="evidence" value="ECO:0007669"/>
    <property type="project" value="InterPro"/>
</dbReference>